<protein>
    <submittedName>
        <fullName evidence="2">Uncharacterized protein</fullName>
    </submittedName>
</protein>
<reference evidence="2 3" key="1">
    <citation type="submission" date="2018-09" db="EMBL/GenBank/DDBJ databases">
        <authorList>
            <person name="Tagini F."/>
        </authorList>
    </citation>
    <scope>NUCLEOTIDE SEQUENCE [LARGE SCALE GENOMIC DNA]</scope>
    <source>
        <strain evidence="2 3">MK136</strain>
    </source>
</reference>
<sequence>MKGFSLVTSADTSNVGSISQREPVGKLASGTGRKALGSTSALIAAFTGDKSESRCGLNPAPIESMPMMI</sequence>
<evidence type="ECO:0000313" key="2">
    <source>
        <dbReference type="EMBL" id="VBA41537.1"/>
    </source>
</evidence>
<keyword evidence="3" id="KW-1185">Reference proteome</keyword>
<accession>A0A498Q865</accession>
<feature type="region of interest" description="Disordered" evidence="1">
    <location>
        <begin position="1"/>
        <end position="31"/>
    </location>
</feature>
<dbReference type="AlphaFoldDB" id="A0A498Q865"/>
<dbReference type="EMBL" id="UPHP01000112">
    <property type="protein sequence ID" value="VBA41537.1"/>
    <property type="molecule type" value="Genomic_DNA"/>
</dbReference>
<dbReference type="Proteomes" id="UP000273307">
    <property type="component" value="Unassembled WGS sequence"/>
</dbReference>
<name>A0A498Q865_9MYCO</name>
<feature type="compositionally biased region" description="Polar residues" evidence="1">
    <location>
        <begin position="1"/>
        <end position="20"/>
    </location>
</feature>
<proteinExistence type="predicted"/>
<evidence type="ECO:0000313" key="3">
    <source>
        <dbReference type="Proteomes" id="UP000273307"/>
    </source>
</evidence>
<gene>
    <name evidence="2" type="ORF">LAUMK136_04096</name>
</gene>
<organism evidence="2 3">
    <name type="scientific">Mycobacterium attenuatum</name>
    <dbReference type="NCBI Taxonomy" id="2341086"/>
    <lineage>
        <taxon>Bacteria</taxon>
        <taxon>Bacillati</taxon>
        <taxon>Actinomycetota</taxon>
        <taxon>Actinomycetes</taxon>
        <taxon>Mycobacteriales</taxon>
        <taxon>Mycobacteriaceae</taxon>
        <taxon>Mycobacterium</taxon>
    </lineage>
</organism>
<evidence type="ECO:0000256" key="1">
    <source>
        <dbReference type="SAM" id="MobiDB-lite"/>
    </source>
</evidence>